<protein>
    <recommendedName>
        <fullName evidence="4">TonB C-terminal domain-containing protein</fullName>
    </recommendedName>
</protein>
<feature type="region of interest" description="Disordered" evidence="1">
    <location>
        <begin position="1"/>
        <end position="23"/>
    </location>
</feature>
<keyword evidence="3" id="KW-1185">Reference proteome</keyword>
<dbReference type="KEGG" id="theu:HPC62_11970"/>
<feature type="region of interest" description="Disordered" evidence="1">
    <location>
        <begin position="73"/>
        <end position="111"/>
    </location>
</feature>
<feature type="compositionally biased region" description="Low complexity" evidence="1">
    <location>
        <begin position="73"/>
        <end position="97"/>
    </location>
</feature>
<reference evidence="2 3" key="1">
    <citation type="submission" date="2020-05" db="EMBL/GenBank/DDBJ databases">
        <title>Complete genome sequence of of a novel Thermoleptolyngbya strain isolated from hot springs of Ganzi, Sichuan China.</title>
        <authorList>
            <person name="Tang J."/>
            <person name="Daroch M."/>
            <person name="Li L."/>
            <person name="Waleron K."/>
            <person name="Waleron M."/>
            <person name="Waleron M."/>
        </authorList>
    </citation>
    <scope>NUCLEOTIDE SEQUENCE [LARGE SCALE GENOMIC DNA]</scope>
    <source>
        <strain evidence="2 3">PKUAC-SCTA183</strain>
    </source>
</reference>
<organism evidence="2 3">
    <name type="scientific">Thermoleptolyngbya sichuanensis A183</name>
    <dbReference type="NCBI Taxonomy" id="2737172"/>
    <lineage>
        <taxon>Bacteria</taxon>
        <taxon>Bacillati</taxon>
        <taxon>Cyanobacteriota</taxon>
        <taxon>Cyanophyceae</taxon>
        <taxon>Oculatellales</taxon>
        <taxon>Oculatellaceae</taxon>
        <taxon>Thermoleptolyngbya</taxon>
        <taxon>Thermoleptolyngbya sichuanensis</taxon>
    </lineage>
</organism>
<name>A0A6M8BD70_9CYAN</name>
<dbReference type="PRINTS" id="PR01217">
    <property type="entry name" value="PRICHEXTENSN"/>
</dbReference>
<evidence type="ECO:0000313" key="3">
    <source>
        <dbReference type="Proteomes" id="UP000505210"/>
    </source>
</evidence>
<proteinExistence type="predicted"/>
<evidence type="ECO:0008006" key="4">
    <source>
        <dbReference type="Google" id="ProtNLM"/>
    </source>
</evidence>
<gene>
    <name evidence="2" type="ORF">HPC62_11970</name>
</gene>
<evidence type="ECO:0000256" key="1">
    <source>
        <dbReference type="SAM" id="MobiDB-lite"/>
    </source>
</evidence>
<dbReference type="Proteomes" id="UP000505210">
    <property type="component" value="Chromosome"/>
</dbReference>
<feature type="compositionally biased region" description="Pro residues" evidence="1">
    <location>
        <begin position="140"/>
        <end position="197"/>
    </location>
</feature>
<dbReference type="AlphaFoldDB" id="A0A6M8BD70"/>
<evidence type="ECO:0000313" key="2">
    <source>
        <dbReference type="EMBL" id="QKD82807.1"/>
    </source>
</evidence>
<feature type="compositionally biased region" description="Low complexity" evidence="1">
    <location>
        <begin position="224"/>
        <end position="243"/>
    </location>
</feature>
<feature type="compositionally biased region" description="Pro residues" evidence="1">
    <location>
        <begin position="98"/>
        <end position="111"/>
    </location>
</feature>
<sequence>MTHSPASNFSPFPVPVQRRHRDPSGLWSRVCSGSVVLHILLLLAVLPSLKTAVERSRGGGAATPIELIDVGAIAPDTTPDPATVPASPVAPAPAEVSAPPPAATPAPPPLPVAPPPAPAAIPPAVLAPVPVETPPPSPIAPPPVVSPPTPIPTPAPIPTPTPPPQPPSPAPVQPSPFVPPEPPPVLGREPLPPPRPFPDAGSPSESTEPPFPTPGQTPIGGGNPVNNPGDVAANPAPGSGAPSIDTPASGPDSGTGDDLGEVVIGRQPTPTSLTLSVAAVRYLSPQDTADIPEDNAELLTSRISVLADPTQPNSCPLFPDSVVGFGAPVTLRLAVEADGRVSRAEVQQPAPTNYAYTELVQCLAQTGLQFRPALDSGIARPSDNTLVEVTVVGE</sequence>
<dbReference type="EMBL" id="CP053661">
    <property type="protein sequence ID" value="QKD82807.1"/>
    <property type="molecule type" value="Genomic_DNA"/>
</dbReference>
<accession>A0A6M8BD70</accession>
<dbReference type="RefSeq" id="WP_172355941.1">
    <property type="nucleotide sequence ID" value="NZ_CP053661.1"/>
</dbReference>
<feature type="compositionally biased region" description="Polar residues" evidence="1">
    <location>
        <begin position="1"/>
        <end position="10"/>
    </location>
</feature>
<feature type="region of interest" description="Disordered" evidence="1">
    <location>
        <begin position="140"/>
        <end position="267"/>
    </location>
</feature>